<dbReference type="EMBL" id="VJMH01006306">
    <property type="protein sequence ID" value="KAF0690820.1"/>
    <property type="molecule type" value="Genomic_DNA"/>
</dbReference>
<protein>
    <submittedName>
        <fullName evidence="3">Aste57867_17836 protein</fullName>
    </submittedName>
</protein>
<reference evidence="3 4" key="1">
    <citation type="submission" date="2019-03" db="EMBL/GenBank/DDBJ databases">
        <authorList>
            <person name="Gaulin E."/>
            <person name="Dumas B."/>
        </authorList>
    </citation>
    <scope>NUCLEOTIDE SEQUENCE [LARGE SCALE GENOMIC DNA]</scope>
    <source>
        <strain evidence="3">CBS 568.67</strain>
    </source>
</reference>
<dbReference type="AlphaFoldDB" id="A0A485L8N7"/>
<feature type="region of interest" description="Disordered" evidence="1">
    <location>
        <begin position="438"/>
        <end position="460"/>
    </location>
</feature>
<feature type="compositionally biased region" description="Low complexity" evidence="1">
    <location>
        <begin position="107"/>
        <end position="127"/>
    </location>
</feature>
<dbReference type="PANTHER" id="PTHR14898">
    <property type="entry name" value="ENHANCER OF POLYCOMB"/>
    <property type="match status" value="1"/>
</dbReference>
<proteinExistence type="predicted"/>
<evidence type="ECO:0000313" key="3">
    <source>
        <dbReference type="EMBL" id="VFT94579.1"/>
    </source>
</evidence>
<dbReference type="GO" id="GO:0006357">
    <property type="term" value="P:regulation of transcription by RNA polymerase II"/>
    <property type="evidence" value="ECO:0007669"/>
    <property type="project" value="InterPro"/>
</dbReference>
<accession>A0A485L8N7</accession>
<evidence type="ECO:0000313" key="4">
    <source>
        <dbReference type="Proteomes" id="UP000332933"/>
    </source>
</evidence>
<feature type="region of interest" description="Disordered" evidence="1">
    <location>
        <begin position="107"/>
        <end position="131"/>
    </location>
</feature>
<feature type="compositionally biased region" description="Basic residues" evidence="1">
    <location>
        <begin position="334"/>
        <end position="343"/>
    </location>
</feature>
<name>A0A485L8N7_9STRA</name>
<sequence length="501" mass="56799">MLHRRQSLRPRQLDVHSRIRLVRSDADIDLEEDSDGNAALSQQQNVTSFQELAEMMVDDQPTKPKRKKNIPIPVNKLVPNYEKEVLPDFHLPTSYIKMSLTFQTSGGSSSSAAASGSAAASSSTSSTQPDKIEVDLEVEDLEWLRAHPRYGELADPRYQLSPDMFARMLDLLEKASALINPGVITLAEADDIFAKHVTLVKSPCHKVSTDVYNYWTAKRLALKRPLLRKYWPQTPLNDTNPHSVFRPREKERYKLRKHRKNDMDGLRKLQQLRHDFDRVRSLLDMVRRREKFKRLLVDFMDETRAQHIHEAMAAAVSSLPPRQPKIPCEDDLKPKKKKKKKHQLQTDTSPTGGASLLASSLPPLAFTDVQKLKVPSFVERLANEQATANEPTTGSFPPAPAELYAAIFQEPPVFRCRWRKGRGGRFIMDRLAHFQASREVQAPPPARPPSNDIGGSSSSARRVYSRQTLEAICTMSDSEDEVVDVVHDEDKTRPTKFMLAV</sequence>
<feature type="region of interest" description="Disordered" evidence="1">
    <location>
        <begin position="316"/>
        <end position="356"/>
    </location>
</feature>
<reference evidence="2" key="2">
    <citation type="submission" date="2019-06" db="EMBL/GenBank/DDBJ databases">
        <title>Genomics analysis of Aphanomyces spp. identifies a new class of oomycete effector associated with host adaptation.</title>
        <authorList>
            <person name="Gaulin E."/>
        </authorList>
    </citation>
    <scope>NUCLEOTIDE SEQUENCE</scope>
    <source>
        <strain evidence="2">CBS 578.67</strain>
    </source>
</reference>
<dbReference type="OrthoDB" id="435275at2759"/>
<dbReference type="Proteomes" id="UP000332933">
    <property type="component" value="Unassembled WGS sequence"/>
</dbReference>
<evidence type="ECO:0000256" key="1">
    <source>
        <dbReference type="SAM" id="MobiDB-lite"/>
    </source>
</evidence>
<gene>
    <name evidence="3" type="primary">Aste57867_17836</name>
    <name evidence="2" type="ORF">As57867_017775</name>
    <name evidence="3" type="ORF">ASTE57867_17836</name>
</gene>
<dbReference type="InterPro" id="IPR024943">
    <property type="entry name" value="Enhancer_polycomb"/>
</dbReference>
<organism evidence="3 4">
    <name type="scientific">Aphanomyces stellatus</name>
    <dbReference type="NCBI Taxonomy" id="120398"/>
    <lineage>
        <taxon>Eukaryota</taxon>
        <taxon>Sar</taxon>
        <taxon>Stramenopiles</taxon>
        <taxon>Oomycota</taxon>
        <taxon>Saprolegniomycetes</taxon>
        <taxon>Saprolegniales</taxon>
        <taxon>Verrucalvaceae</taxon>
        <taxon>Aphanomyces</taxon>
    </lineage>
</organism>
<dbReference type="EMBL" id="CAADRA010006327">
    <property type="protein sequence ID" value="VFT94579.1"/>
    <property type="molecule type" value="Genomic_DNA"/>
</dbReference>
<evidence type="ECO:0000313" key="2">
    <source>
        <dbReference type="EMBL" id="KAF0690820.1"/>
    </source>
</evidence>
<dbReference type="GO" id="GO:0035267">
    <property type="term" value="C:NuA4 histone acetyltransferase complex"/>
    <property type="evidence" value="ECO:0007669"/>
    <property type="project" value="InterPro"/>
</dbReference>
<keyword evidence="4" id="KW-1185">Reference proteome</keyword>